<keyword evidence="3" id="KW-0238">DNA-binding</keyword>
<accession>A0A4R6U6C9</accession>
<dbReference type="Pfam" id="PF00140">
    <property type="entry name" value="Sigma70_r1_2"/>
    <property type="match status" value="1"/>
</dbReference>
<evidence type="ECO:0000256" key="5">
    <source>
        <dbReference type="SAM" id="MobiDB-lite"/>
    </source>
</evidence>
<dbReference type="InterPro" id="IPR014284">
    <property type="entry name" value="RNA_pol_sigma-70_dom"/>
</dbReference>
<evidence type="ECO:0000259" key="7">
    <source>
        <dbReference type="Pfam" id="PF04542"/>
    </source>
</evidence>
<dbReference type="PANTHER" id="PTHR30603:SF47">
    <property type="entry name" value="RNA POLYMERASE SIGMA FACTOR SIGD, CHLOROPLASTIC"/>
    <property type="match status" value="1"/>
</dbReference>
<keyword evidence="2" id="KW-0731">Sigma factor</keyword>
<feature type="region of interest" description="Disordered" evidence="5">
    <location>
        <begin position="165"/>
        <end position="184"/>
    </location>
</feature>
<dbReference type="SUPFAM" id="SSF88659">
    <property type="entry name" value="Sigma3 and sigma4 domains of RNA polymerase sigma factors"/>
    <property type="match status" value="1"/>
</dbReference>
<name>A0A4R6U6C9_9GAMM</name>
<dbReference type="Gene3D" id="1.10.10.10">
    <property type="entry name" value="Winged helix-like DNA-binding domain superfamily/Winged helix DNA-binding domain"/>
    <property type="match status" value="1"/>
</dbReference>
<evidence type="ECO:0000256" key="2">
    <source>
        <dbReference type="ARBA" id="ARBA00023082"/>
    </source>
</evidence>
<evidence type="ECO:0000259" key="6">
    <source>
        <dbReference type="Pfam" id="PF00140"/>
    </source>
</evidence>
<evidence type="ECO:0000256" key="3">
    <source>
        <dbReference type="ARBA" id="ARBA00023125"/>
    </source>
</evidence>
<dbReference type="GO" id="GO:0006352">
    <property type="term" value="P:DNA-templated transcription initiation"/>
    <property type="evidence" value="ECO:0007669"/>
    <property type="project" value="InterPro"/>
</dbReference>
<evidence type="ECO:0000259" key="8">
    <source>
        <dbReference type="Pfam" id="PF04545"/>
    </source>
</evidence>
<dbReference type="InterPro" id="IPR036388">
    <property type="entry name" value="WH-like_DNA-bd_sf"/>
</dbReference>
<dbReference type="NCBIfam" id="TIGR02937">
    <property type="entry name" value="sigma70-ECF"/>
    <property type="match status" value="1"/>
</dbReference>
<protein>
    <submittedName>
        <fullName evidence="9">RNA polymerase primary sigma factor</fullName>
    </submittedName>
</protein>
<dbReference type="InterPro" id="IPR007630">
    <property type="entry name" value="RNA_pol_sigma70_r4"/>
</dbReference>
<evidence type="ECO:0000256" key="4">
    <source>
        <dbReference type="ARBA" id="ARBA00023163"/>
    </source>
</evidence>
<dbReference type="InterPro" id="IPR000943">
    <property type="entry name" value="RNA_pol_sigma70"/>
</dbReference>
<dbReference type="OrthoDB" id="9809557at2"/>
<feature type="domain" description="RNA polymerase sigma-70 region 4" evidence="8">
    <location>
        <begin position="229"/>
        <end position="282"/>
    </location>
</feature>
<gene>
    <name evidence="9" type="ORF">DFQ45_101364</name>
</gene>
<dbReference type="GO" id="GO:0003677">
    <property type="term" value="F:DNA binding"/>
    <property type="evidence" value="ECO:0007669"/>
    <property type="project" value="UniProtKB-KW"/>
</dbReference>
<dbReference type="AlphaFoldDB" id="A0A4R6U6C9"/>
<dbReference type="InterPro" id="IPR050239">
    <property type="entry name" value="Sigma-70_RNA_pol_init_factors"/>
</dbReference>
<dbReference type="Gene3D" id="1.10.601.10">
    <property type="entry name" value="RNA Polymerase Primary Sigma Factor"/>
    <property type="match status" value="1"/>
</dbReference>
<feature type="domain" description="RNA polymerase sigma-70 region 1.2" evidence="6">
    <location>
        <begin position="36"/>
        <end position="66"/>
    </location>
</feature>
<organism evidence="9 10">
    <name type="scientific">Thiopseudomonas denitrificans</name>
    <dbReference type="NCBI Taxonomy" id="1501432"/>
    <lineage>
        <taxon>Bacteria</taxon>
        <taxon>Pseudomonadati</taxon>
        <taxon>Pseudomonadota</taxon>
        <taxon>Gammaproteobacteria</taxon>
        <taxon>Pseudomonadales</taxon>
        <taxon>Pseudomonadaceae</taxon>
        <taxon>Thiopseudomonas</taxon>
    </lineage>
</organism>
<dbReference type="Pfam" id="PF04542">
    <property type="entry name" value="Sigma70_r2"/>
    <property type="match status" value="1"/>
</dbReference>
<keyword evidence="4" id="KW-0804">Transcription</keyword>
<dbReference type="PRINTS" id="PR00046">
    <property type="entry name" value="SIGMA70FCT"/>
</dbReference>
<feature type="domain" description="RNA polymerase sigma-70 region 2" evidence="7">
    <location>
        <begin position="72"/>
        <end position="140"/>
    </location>
</feature>
<dbReference type="Pfam" id="PF04545">
    <property type="entry name" value="Sigma70_r4"/>
    <property type="match status" value="1"/>
</dbReference>
<evidence type="ECO:0000313" key="9">
    <source>
        <dbReference type="EMBL" id="TDQ40229.1"/>
    </source>
</evidence>
<dbReference type="GO" id="GO:0016987">
    <property type="term" value="F:sigma factor activity"/>
    <property type="evidence" value="ECO:0007669"/>
    <property type="project" value="UniProtKB-KW"/>
</dbReference>
<evidence type="ECO:0000256" key="1">
    <source>
        <dbReference type="ARBA" id="ARBA00023015"/>
    </source>
</evidence>
<dbReference type="InterPro" id="IPR013324">
    <property type="entry name" value="RNA_pol_sigma_r3/r4-like"/>
</dbReference>
<dbReference type="Proteomes" id="UP000294575">
    <property type="component" value="Unassembled WGS sequence"/>
</dbReference>
<dbReference type="RefSeq" id="WP_101496923.1">
    <property type="nucleotide sequence ID" value="NZ_LNJZ01000007.1"/>
</dbReference>
<keyword evidence="10" id="KW-1185">Reference proteome</keyword>
<comment type="caution">
    <text evidence="9">The sequence shown here is derived from an EMBL/GenBank/DDBJ whole genome shotgun (WGS) entry which is preliminary data.</text>
</comment>
<proteinExistence type="predicted"/>
<dbReference type="PANTHER" id="PTHR30603">
    <property type="entry name" value="RNA POLYMERASE SIGMA FACTOR RPO"/>
    <property type="match status" value="1"/>
</dbReference>
<reference evidence="9 10" key="1">
    <citation type="submission" date="2019-03" db="EMBL/GenBank/DDBJ databases">
        <title>Genomic Encyclopedia of Type Strains, Phase IV (KMG-IV): sequencing the most valuable type-strain genomes for metagenomic binning, comparative biology and taxonomic classification.</title>
        <authorList>
            <person name="Goeker M."/>
        </authorList>
    </citation>
    <scope>NUCLEOTIDE SEQUENCE [LARGE SCALE GENOMIC DNA]</scope>
    <source>
        <strain evidence="9 10">DSM 28679</strain>
    </source>
</reference>
<evidence type="ECO:0000313" key="10">
    <source>
        <dbReference type="Proteomes" id="UP000294575"/>
    </source>
</evidence>
<dbReference type="InterPro" id="IPR007627">
    <property type="entry name" value="RNA_pol_sigma70_r2"/>
</dbReference>
<dbReference type="EMBL" id="SNYK01000001">
    <property type="protein sequence ID" value="TDQ40229.1"/>
    <property type="molecule type" value="Genomic_DNA"/>
</dbReference>
<dbReference type="SUPFAM" id="SSF88946">
    <property type="entry name" value="Sigma2 domain of RNA polymerase sigma factors"/>
    <property type="match status" value="1"/>
</dbReference>
<dbReference type="InterPro" id="IPR013325">
    <property type="entry name" value="RNA_pol_sigma_r2"/>
</dbReference>
<sequence>MCTTSVHSYHSIAIAKVDGGQHDSHARHSCVVREDVGSYLSELRQVPLLTAEEEQNYAQRARSGEQKARNLLIRHNLRLVVSIARRYRADGLSFADLIGGGNLGLIRAVDKFDPQRGHRFVVYAAWWVRQAIDQTAREQRSVVLKPRRLVLQQRRQQRMLREHWQEHGQNGAGQLSGPPSASSPDHFLNADGSGAWPDMLPATLEPGEDYLSPCRKLEREQLLQKIREWLSYMPPQQAQILTRYFGLDDQSGQTLLQIAEQLQLSRQQVISLRNRALVSLRESFVRHRLDAGSLLQD</sequence>
<dbReference type="InterPro" id="IPR009042">
    <property type="entry name" value="RNA_pol_sigma70_r1_2"/>
</dbReference>
<keyword evidence="1" id="KW-0805">Transcription regulation</keyword>